<dbReference type="SMART" id="SM00408">
    <property type="entry name" value="IGc2"/>
    <property type="match status" value="2"/>
</dbReference>
<feature type="domain" description="Ig-like" evidence="2">
    <location>
        <begin position="90"/>
        <end position="174"/>
    </location>
</feature>
<proteinExistence type="predicted"/>
<feature type="domain" description="Ig-like" evidence="2">
    <location>
        <begin position="1"/>
        <end position="81"/>
    </location>
</feature>
<dbReference type="InterPro" id="IPR003599">
    <property type="entry name" value="Ig_sub"/>
</dbReference>
<dbReference type="PANTHER" id="PTHR46013">
    <property type="entry name" value="VASCULAR CELL ADHESION MOLECULE 1"/>
    <property type="match status" value="1"/>
</dbReference>
<keyword evidence="1" id="KW-1133">Transmembrane helix</keyword>
<keyword evidence="1" id="KW-0812">Transmembrane</keyword>
<evidence type="ECO:0000256" key="1">
    <source>
        <dbReference type="SAM" id="Phobius"/>
    </source>
</evidence>
<keyword evidence="1" id="KW-0472">Membrane</keyword>
<dbReference type="InterPro" id="IPR007110">
    <property type="entry name" value="Ig-like_dom"/>
</dbReference>
<dbReference type="Proteomes" id="UP000823561">
    <property type="component" value="Chromosome 7"/>
</dbReference>
<comment type="caution">
    <text evidence="3">The sequence shown here is derived from an EMBL/GenBank/DDBJ whole genome shotgun (WGS) entry which is preliminary data.</text>
</comment>
<dbReference type="Pfam" id="PF13895">
    <property type="entry name" value="Ig_2"/>
    <property type="match status" value="2"/>
</dbReference>
<gene>
    <name evidence="3" type="ORF">AALO_G00098500</name>
</gene>
<dbReference type="EMBL" id="JADWDJ010000007">
    <property type="protein sequence ID" value="KAG5278394.1"/>
    <property type="molecule type" value="Genomic_DNA"/>
</dbReference>
<dbReference type="Gene3D" id="2.60.40.10">
    <property type="entry name" value="Immunoglobulins"/>
    <property type="match status" value="2"/>
</dbReference>
<dbReference type="SUPFAM" id="SSF48726">
    <property type="entry name" value="Immunoglobulin"/>
    <property type="match status" value="2"/>
</dbReference>
<dbReference type="CDD" id="cd00096">
    <property type="entry name" value="Ig"/>
    <property type="match status" value="1"/>
</dbReference>
<dbReference type="SMART" id="SM00409">
    <property type="entry name" value="IG"/>
    <property type="match status" value="2"/>
</dbReference>
<protein>
    <recommendedName>
        <fullName evidence="2">Ig-like domain-containing protein</fullName>
    </recommendedName>
</protein>
<sequence>MYCGKNGRELLELISLFQSCRYLWPQIQSNNPTYIWYRNSQPVSNNHAVVNNILLLKPVSSEDAGNYLCVVKGYEDHPSLAVPLSVRFAPKNTIASIIHTSEVSEGSFVILTCSSDAYPPVHDYTWYRQNGLGTFRMGAGKTIHFTVALEDGGHYFCEAKNEVGSQNSTTMELTLAVSSQWTKGELTAIIIVPILALLVLATVVVTCWLRKTAIVNEDSVIKADVKQCTSNVYCSTVATISDPACFKMTPGPHVSVQHDEHYPTLHFTPSWQEVSLSSSIAKEHQFK</sequence>
<dbReference type="AlphaFoldDB" id="A0AAV6GV90"/>
<dbReference type="InterPro" id="IPR013783">
    <property type="entry name" value="Ig-like_fold"/>
</dbReference>
<dbReference type="PANTHER" id="PTHR46013:SF4">
    <property type="entry name" value="B-CELL RECEPTOR CD22-RELATED"/>
    <property type="match status" value="1"/>
</dbReference>
<dbReference type="InterPro" id="IPR036179">
    <property type="entry name" value="Ig-like_dom_sf"/>
</dbReference>
<accession>A0AAV6GV90</accession>
<dbReference type="InterPro" id="IPR003598">
    <property type="entry name" value="Ig_sub2"/>
</dbReference>
<evidence type="ECO:0000259" key="2">
    <source>
        <dbReference type="PROSITE" id="PS50835"/>
    </source>
</evidence>
<evidence type="ECO:0000313" key="3">
    <source>
        <dbReference type="EMBL" id="KAG5278394.1"/>
    </source>
</evidence>
<dbReference type="PROSITE" id="PS50835">
    <property type="entry name" value="IG_LIKE"/>
    <property type="match status" value="2"/>
</dbReference>
<organism evidence="3 4">
    <name type="scientific">Alosa alosa</name>
    <name type="common">allis shad</name>
    <dbReference type="NCBI Taxonomy" id="278164"/>
    <lineage>
        <taxon>Eukaryota</taxon>
        <taxon>Metazoa</taxon>
        <taxon>Chordata</taxon>
        <taxon>Craniata</taxon>
        <taxon>Vertebrata</taxon>
        <taxon>Euteleostomi</taxon>
        <taxon>Actinopterygii</taxon>
        <taxon>Neopterygii</taxon>
        <taxon>Teleostei</taxon>
        <taxon>Clupei</taxon>
        <taxon>Clupeiformes</taxon>
        <taxon>Clupeoidei</taxon>
        <taxon>Clupeidae</taxon>
        <taxon>Alosa</taxon>
    </lineage>
</organism>
<reference evidence="3" key="1">
    <citation type="submission" date="2020-10" db="EMBL/GenBank/DDBJ databases">
        <title>Chromosome-scale genome assembly of the Allis shad, Alosa alosa.</title>
        <authorList>
            <person name="Margot Z."/>
            <person name="Christophe K."/>
            <person name="Cabau C."/>
            <person name="Louis A."/>
            <person name="Berthelot C."/>
            <person name="Parey E."/>
            <person name="Roest Crollius H."/>
            <person name="Montfort J."/>
            <person name="Robinson-Rechavi M."/>
            <person name="Bucao C."/>
            <person name="Bouchez O."/>
            <person name="Gislard M."/>
            <person name="Lluch J."/>
            <person name="Milhes M."/>
            <person name="Lampietro C."/>
            <person name="Lopez Roques C."/>
            <person name="Donnadieu C."/>
            <person name="Braasch I."/>
            <person name="Desvignes T."/>
            <person name="Postlethwait J."/>
            <person name="Bobe J."/>
            <person name="Guiguen Y."/>
        </authorList>
    </citation>
    <scope>NUCLEOTIDE SEQUENCE</scope>
    <source>
        <strain evidence="3">M-15738</strain>
        <tissue evidence="3">Blood</tissue>
    </source>
</reference>
<feature type="transmembrane region" description="Helical" evidence="1">
    <location>
        <begin position="186"/>
        <end position="209"/>
    </location>
</feature>
<name>A0AAV6GV90_9TELE</name>
<evidence type="ECO:0000313" key="4">
    <source>
        <dbReference type="Proteomes" id="UP000823561"/>
    </source>
</evidence>
<keyword evidence="4" id="KW-1185">Reference proteome</keyword>